<dbReference type="OrthoDB" id="428577at2759"/>
<dbReference type="STRING" id="1537102.L0AZA6"/>
<evidence type="ECO:0000313" key="7">
    <source>
        <dbReference type="EMBL" id="AFZ80907.1"/>
    </source>
</evidence>
<evidence type="ECO:0000256" key="4">
    <source>
        <dbReference type="PROSITE-ProRule" id="PRU00449"/>
    </source>
</evidence>
<dbReference type="Gene3D" id="4.10.1110.10">
    <property type="entry name" value="AN1-like Zinc finger"/>
    <property type="match status" value="1"/>
</dbReference>
<dbReference type="Gene3D" id="1.20.5.4770">
    <property type="match status" value="1"/>
</dbReference>
<reference evidence="7 8" key="1">
    <citation type="journal article" date="2012" name="BMC Genomics">
        <title>Comparative genomic analysis and phylogenetic position of Theileria equi.</title>
        <authorList>
            <person name="Kappmeyer L.S."/>
            <person name="Thiagarajan M."/>
            <person name="Herndon D.R."/>
            <person name="Ramsay J.D."/>
            <person name="Caler E."/>
            <person name="Djikeng A."/>
            <person name="Gillespie J.J."/>
            <person name="Lau A.O."/>
            <person name="Roalson E.H."/>
            <person name="Silva J.C."/>
            <person name="Silva M.G."/>
            <person name="Suarez C.E."/>
            <person name="Ueti M.W."/>
            <person name="Nene V.M."/>
            <person name="Mealey R.H."/>
            <person name="Knowles D.P."/>
            <person name="Brayton K.A."/>
        </authorList>
    </citation>
    <scope>NUCLEOTIDE SEQUENCE [LARGE SCALE GENOMIC DNA]</scope>
    <source>
        <strain evidence="7 8">WA</strain>
    </source>
</reference>
<dbReference type="InterPro" id="IPR035896">
    <property type="entry name" value="AN1-like_Znf"/>
</dbReference>
<evidence type="ECO:0000259" key="5">
    <source>
        <dbReference type="PROSITE" id="PS51036"/>
    </source>
</evidence>
<dbReference type="eggNOG" id="KOG3173">
    <property type="taxonomic scope" value="Eukaryota"/>
</dbReference>
<keyword evidence="8" id="KW-1185">Reference proteome</keyword>
<name>L0AZA6_THEEQ</name>
<dbReference type="RefSeq" id="XP_004830573.1">
    <property type="nucleotide sequence ID" value="XM_004830516.1"/>
</dbReference>
<evidence type="ECO:0000256" key="3">
    <source>
        <dbReference type="ARBA" id="ARBA00022833"/>
    </source>
</evidence>
<dbReference type="PROSITE" id="PS51036">
    <property type="entry name" value="ZF_A20"/>
    <property type="match status" value="1"/>
</dbReference>
<evidence type="ECO:0000313" key="8">
    <source>
        <dbReference type="Proteomes" id="UP000031512"/>
    </source>
</evidence>
<dbReference type="Pfam" id="PF01428">
    <property type="entry name" value="zf-AN1"/>
    <property type="match status" value="1"/>
</dbReference>
<dbReference type="SUPFAM" id="SSF57716">
    <property type="entry name" value="Glucocorticoid receptor-like (DNA-binding domain)"/>
    <property type="match status" value="1"/>
</dbReference>
<dbReference type="InterPro" id="IPR002653">
    <property type="entry name" value="Znf_A20"/>
</dbReference>
<dbReference type="PANTHER" id="PTHR10634">
    <property type="entry name" value="AN1-TYPE ZINC FINGER PROTEIN"/>
    <property type="match status" value="1"/>
</dbReference>
<feature type="domain" description="AN1-type" evidence="6">
    <location>
        <begin position="97"/>
        <end position="143"/>
    </location>
</feature>
<dbReference type="VEuPathDB" id="PiroplasmaDB:BEWA_003150"/>
<dbReference type="SMART" id="SM00259">
    <property type="entry name" value="ZnF_A20"/>
    <property type="match status" value="1"/>
</dbReference>
<dbReference type="AlphaFoldDB" id="L0AZA6"/>
<feature type="domain" description="A20-type" evidence="5">
    <location>
        <begin position="9"/>
        <end position="43"/>
    </location>
</feature>
<organism evidence="7 8">
    <name type="scientific">Theileria equi strain WA</name>
    <dbReference type="NCBI Taxonomy" id="1537102"/>
    <lineage>
        <taxon>Eukaryota</taxon>
        <taxon>Sar</taxon>
        <taxon>Alveolata</taxon>
        <taxon>Apicomplexa</taxon>
        <taxon>Aconoidasida</taxon>
        <taxon>Piroplasmida</taxon>
        <taxon>Theileriidae</taxon>
        <taxon>Theileria</taxon>
    </lineage>
</organism>
<dbReference type="PROSITE" id="PS51039">
    <property type="entry name" value="ZF_AN1"/>
    <property type="match status" value="1"/>
</dbReference>
<dbReference type="GO" id="GO:0003677">
    <property type="term" value="F:DNA binding"/>
    <property type="evidence" value="ECO:0007669"/>
    <property type="project" value="InterPro"/>
</dbReference>
<dbReference type="InterPro" id="IPR050652">
    <property type="entry name" value="AN1_A20_ZnFinger"/>
</dbReference>
<dbReference type="Proteomes" id="UP000031512">
    <property type="component" value="Chromosome 3"/>
</dbReference>
<dbReference type="PANTHER" id="PTHR10634:SF149">
    <property type="entry name" value="AN1-TYPE DOMAIN-CONTAINING PROTEIN-RELATED"/>
    <property type="match status" value="1"/>
</dbReference>
<protein>
    <submittedName>
        <fullName evidence="7">Zinc finger protein, putative</fullName>
    </submittedName>
</protein>
<evidence type="ECO:0000259" key="6">
    <source>
        <dbReference type="PROSITE" id="PS51039"/>
    </source>
</evidence>
<dbReference type="GeneID" id="15806462"/>
<accession>L0AZA6</accession>
<keyword evidence="2 4" id="KW-0863">Zinc-finger</keyword>
<dbReference type="SMART" id="SM00154">
    <property type="entry name" value="ZnF_AN1"/>
    <property type="match status" value="1"/>
</dbReference>
<dbReference type="EMBL" id="CP001670">
    <property type="protein sequence ID" value="AFZ80907.1"/>
    <property type="molecule type" value="Genomic_DNA"/>
</dbReference>
<dbReference type="InterPro" id="IPR000058">
    <property type="entry name" value="Znf_AN1"/>
</dbReference>
<dbReference type="SUPFAM" id="SSF118310">
    <property type="entry name" value="AN1-like Zinc finger"/>
    <property type="match status" value="1"/>
</dbReference>
<evidence type="ECO:0000256" key="2">
    <source>
        <dbReference type="ARBA" id="ARBA00022771"/>
    </source>
</evidence>
<sequence>MESERNEQATEPIMCKNGCGFCGNPANENLCSKCYREYIKSQTYKCESQAPNYGEEKDVSYEKGVESNEKAEIKDVINDTLTAMLKTPEPEAAAPPVQDTSRCYMCRKAVGLLGFGCRCGFTFCSLHRQAAAHNCAFDYKAFNKMQLEKRSVKVVADKLERL</sequence>
<proteinExistence type="predicted"/>
<keyword evidence="1" id="KW-0479">Metal-binding</keyword>
<dbReference type="GO" id="GO:0008270">
    <property type="term" value="F:zinc ion binding"/>
    <property type="evidence" value="ECO:0007669"/>
    <property type="project" value="UniProtKB-KW"/>
</dbReference>
<gene>
    <name evidence="7" type="ORF">BEWA_003150</name>
</gene>
<evidence type="ECO:0000256" key="1">
    <source>
        <dbReference type="ARBA" id="ARBA00022723"/>
    </source>
</evidence>
<dbReference type="Pfam" id="PF01754">
    <property type="entry name" value="zf-A20"/>
    <property type="match status" value="1"/>
</dbReference>
<dbReference type="KEGG" id="beq:BEWA_003150"/>
<keyword evidence="3" id="KW-0862">Zinc</keyword>